<keyword evidence="4" id="KW-1185">Reference proteome</keyword>
<evidence type="ECO:0000256" key="1">
    <source>
        <dbReference type="SAM" id="Phobius"/>
    </source>
</evidence>
<dbReference type="Gene3D" id="3.60.21.10">
    <property type="match status" value="1"/>
</dbReference>
<dbReference type="Pfam" id="PF00149">
    <property type="entry name" value="Metallophos"/>
    <property type="match status" value="1"/>
</dbReference>
<dbReference type="PANTHER" id="PTHR42850">
    <property type="entry name" value="METALLOPHOSPHOESTERASE"/>
    <property type="match status" value="1"/>
</dbReference>
<dbReference type="GO" id="GO:0006798">
    <property type="term" value="P:polyphosphate catabolic process"/>
    <property type="evidence" value="ECO:0007669"/>
    <property type="project" value="TreeGrafter"/>
</dbReference>
<comment type="caution">
    <text evidence="3">The sequence shown here is derived from an EMBL/GenBank/DDBJ whole genome shotgun (WGS) entry which is preliminary data.</text>
</comment>
<dbReference type="GO" id="GO:0016791">
    <property type="term" value="F:phosphatase activity"/>
    <property type="evidence" value="ECO:0007669"/>
    <property type="project" value="TreeGrafter"/>
</dbReference>
<organism evidence="3 4">
    <name type="scientific">Umbelopsis vinacea</name>
    <dbReference type="NCBI Taxonomy" id="44442"/>
    <lineage>
        <taxon>Eukaryota</taxon>
        <taxon>Fungi</taxon>
        <taxon>Fungi incertae sedis</taxon>
        <taxon>Mucoromycota</taxon>
        <taxon>Mucoromycotina</taxon>
        <taxon>Umbelopsidomycetes</taxon>
        <taxon>Umbelopsidales</taxon>
        <taxon>Umbelopsidaceae</taxon>
        <taxon>Umbelopsis</taxon>
    </lineage>
</organism>
<keyword evidence="1" id="KW-1133">Transmembrane helix</keyword>
<feature type="transmembrane region" description="Helical" evidence="1">
    <location>
        <begin position="31"/>
        <end position="54"/>
    </location>
</feature>
<sequence>MAEEKPISVGNPIAISEDDDFVELKRSRRKWCIGGLVVGIICLAAVIFGIVWAVTHKKYANGSAPATPSTAAPKTNHVSPYANMSKIVTYDANSPMVNKARVFVIGDIHGCVDEFNQLLTAINYNATNDQIILAGDLTATGPDSIGVIRRAQQIGALCVRGNHDDKVIRMRTYENVNGAASMSGTSVMDEGPVPDPLNFGNDHQQIATNLTDSDYAYLQSCPVIMDIPSFNAYFVHGGLDPTVPNINDQDPYSVMNVRDINSDGDLTSSHKSGDPWSDEWNQAQNSTTSKNVYYGHAANRGLNLQTWTFGVDSGCVYGRQLTAIELHSHNITQVSCKKYAS</sequence>
<dbReference type="SUPFAM" id="SSF56300">
    <property type="entry name" value="Metallo-dependent phosphatases"/>
    <property type="match status" value="1"/>
</dbReference>
<dbReference type="InterPro" id="IPR029052">
    <property type="entry name" value="Metallo-depent_PP-like"/>
</dbReference>
<evidence type="ECO:0000313" key="4">
    <source>
        <dbReference type="Proteomes" id="UP000612746"/>
    </source>
</evidence>
<feature type="domain" description="Calcineurin-like phosphoesterase" evidence="2">
    <location>
        <begin position="101"/>
        <end position="300"/>
    </location>
</feature>
<dbReference type="Proteomes" id="UP000612746">
    <property type="component" value="Unassembled WGS sequence"/>
</dbReference>
<dbReference type="InterPro" id="IPR050126">
    <property type="entry name" value="Ap4A_hydrolase"/>
</dbReference>
<accession>A0A8H7QC78</accession>
<dbReference type="PANTHER" id="PTHR42850:SF4">
    <property type="entry name" value="ZINC-DEPENDENT ENDOPOLYPHOSPHATASE"/>
    <property type="match status" value="1"/>
</dbReference>
<protein>
    <recommendedName>
        <fullName evidence="2">Calcineurin-like phosphoesterase domain-containing protein</fullName>
    </recommendedName>
</protein>
<dbReference type="CDD" id="cd00144">
    <property type="entry name" value="MPP_PPP_family"/>
    <property type="match status" value="1"/>
</dbReference>
<keyword evidence="1" id="KW-0812">Transmembrane</keyword>
<dbReference type="OrthoDB" id="10267127at2759"/>
<reference evidence="3" key="1">
    <citation type="submission" date="2020-12" db="EMBL/GenBank/DDBJ databases">
        <title>Metabolic potential, ecology and presence of endohyphal bacteria is reflected in genomic diversity of Mucoromycotina.</title>
        <authorList>
            <person name="Muszewska A."/>
            <person name="Okrasinska A."/>
            <person name="Steczkiewicz K."/>
            <person name="Drgas O."/>
            <person name="Orlowska M."/>
            <person name="Perlinska-Lenart U."/>
            <person name="Aleksandrzak-Piekarczyk T."/>
            <person name="Szatraj K."/>
            <person name="Zielenkiewicz U."/>
            <person name="Pilsyk S."/>
            <person name="Malc E."/>
            <person name="Mieczkowski P."/>
            <person name="Kruszewska J.S."/>
            <person name="Biernat P."/>
            <person name="Pawlowska J."/>
        </authorList>
    </citation>
    <scope>NUCLEOTIDE SEQUENCE</scope>
    <source>
        <strain evidence="3">WA0000051536</strain>
    </source>
</reference>
<gene>
    <name evidence="3" type="ORF">INT44_004572</name>
</gene>
<dbReference type="AlphaFoldDB" id="A0A8H7QC78"/>
<dbReference type="GO" id="GO:0005737">
    <property type="term" value="C:cytoplasm"/>
    <property type="evidence" value="ECO:0007669"/>
    <property type="project" value="TreeGrafter"/>
</dbReference>
<dbReference type="InterPro" id="IPR004843">
    <property type="entry name" value="Calcineurin-like_PHP"/>
</dbReference>
<evidence type="ECO:0000259" key="2">
    <source>
        <dbReference type="Pfam" id="PF00149"/>
    </source>
</evidence>
<name>A0A8H7QC78_9FUNG</name>
<proteinExistence type="predicted"/>
<dbReference type="EMBL" id="JAEPRA010000001">
    <property type="protein sequence ID" value="KAG2189430.1"/>
    <property type="molecule type" value="Genomic_DNA"/>
</dbReference>
<keyword evidence="1" id="KW-0472">Membrane</keyword>
<evidence type="ECO:0000313" key="3">
    <source>
        <dbReference type="EMBL" id="KAG2189430.1"/>
    </source>
</evidence>
<dbReference type="GO" id="GO:0000298">
    <property type="term" value="F:endopolyphosphatase activity"/>
    <property type="evidence" value="ECO:0007669"/>
    <property type="project" value="TreeGrafter"/>
</dbReference>